<name>A0ABT3PHD7_9BACT</name>
<keyword evidence="1 2" id="KW-0238">DNA-binding</keyword>
<dbReference type="Proteomes" id="UP001207918">
    <property type="component" value="Unassembled WGS sequence"/>
</dbReference>
<protein>
    <submittedName>
        <fullName evidence="4">TetR/AcrR family transcriptional regulator</fullName>
    </submittedName>
</protein>
<organism evidence="4 5">
    <name type="scientific">Fodinibius salsisoli</name>
    <dbReference type="NCBI Taxonomy" id="2820877"/>
    <lineage>
        <taxon>Bacteria</taxon>
        <taxon>Pseudomonadati</taxon>
        <taxon>Balneolota</taxon>
        <taxon>Balneolia</taxon>
        <taxon>Balneolales</taxon>
        <taxon>Balneolaceae</taxon>
        <taxon>Fodinibius</taxon>
    </lineage>
</organism>
<dbReference type="PRINTS" id="PR00455">
    <property type="entry name" value="HTHTETR"/>
</dbReference>
<dbReference type="PROSITE" id="PS01081">
    <property type="entry name" value="HTH_TETR_1"/>
    <property type="match status" value="1"/>
</dbReference>
<gene>
    <name evidence="4" type="ORF">J6I44_00645</name>
</gene>
<evidence type="ECO:0000313" key="4">
    <source>
        <dbReference type="EMBL" id="MCW9705334.1"/>
    </source>
</evidence>
<proteinExistence type="predicted"/>
<feature type="domain" description="HTH tetR-type" evidence="3">
    <location>
        <begin position="12"/>
        <end position="72"/>
    </location>
</feature>
<reference evidence="4 5" key="1">
    <citation type="submission" date="2021-03" db="EMBL/GenBank/DDBJ databases">
        <title>Aliifodinibius sp. nov., a new bacterium isolated from saline soil.</title>
        <authorList>
            <person name="Galisteo C."/>
            <person name="De La Haba R."/>
            <person name="Sanchez-Porro C."/>
            <person name="Ventosa A."/>
        </authorList>
    </citation>
    <scope>NUCLEOTIDE SEQUENCE [LARGE SCALE GENOMIC DNA]</scope>
    <source>
        <strain evidence="4 5">1BSP15-2V2</strain>
    </source>
</reference>
<comment type="caution">
    <text evidence="4">The sequence shown here is derived from an EMBL/GenBank/DDBJ whole genome shotgun (WGS) entry which is preliminary data.</text>
</comment>
<dbReference type="Pfam" id="PF00440">
    <property type="entry name" value="TetR_N"/>
    <property type="match status" value="1"/>
</dbReference>
<evidence type="ECO:0000256" key="1">
    <source>
        <dbReference type="ARBA" id="ARBA00023125"/>
    </source>
</evidence>
<dbReference type="Gene3D" id="1.10.357.10">
    <property type="entry name" value="Tetracycline Repressor, domain 2"/>
    <property type="match status" value="1"/>
</dbReference>
<dbReference type="InterPro" id="IPR036271">
    <property type="entry name" value="Tet_transcr_reg_TetR-rel_C_sf"/>
</dbReference>
<sequence length="236" mass="27366">MGIEERKKRERQHRKNVIIDAAEKVIFAKGIEQATMKEIAEEAELSKGTLYLYFKNKNELYIAIAKRGSDYLNDQFSKVFAGDHTGIELIRMIGETYLSFVRENPDYFHAFQYYESINDVKELQKSEIAETCETNRREALNYMVRALQIGMQDGTIDDNYDPKQLAIILWSSTRGITTMSHMKEVGHYFKMLDEMEIKVESLYEDFLRLIGVGIATEEARKEWVTDGQKNETSVDG</sequence>
<dbReference type="Gene3D" id="1.10.10.60">
    <property type="entry name" value="Homeodomain-like"/>
    <property type="match status" value="1"/>
</dbReference>
<dbReference type="PROSITE" id="PS50977">
    <property type="entry name" value="HTH_TETR_2"/>
    <property type="match status" value="1"/>
</dbReference>
<dbReference type="RefSeq" id="WP_265763996.1">
    <property type="nucleotide sequence ID" value="NZ_JAGGJA010000001.1"/>
</dbReference>
<keyword evidence="5" id="KW-1185">Reference proteome</keyword>
<dbReference type="InterPro" id="IPR001647">
    <property type="entry name" value="HTH_TetR"/>
</dbReference>
<dbReference type="InterPro" id="IPR009057">
    <property type="entry name" value="Homeodomain-like_sf"/>
</dbReference>
<dbReference type="PANTHER" id="PTHR43479:SF11">
    <property type="entry name" value="ACREF_ENVCD OPERON REPRESSOR-RELATED"/>
    <property type="match status" value="1"/>
</dbReference>
<evidence type="ECO:0000256" key="2">
    <source>
        <dbReference type="PROSITE-ProRule" id="PRU00335"/>
    </source>
</evidence>
<dbReference type="SUPFAM" id="SSF48498">
    <property type="entry name" value="Tetracyclin repressor-like, C-terminal domain"/>
    <property type="match status" value="1"/>
</dbReference>
<feature type="DNA-binding region" description="H-T-H motif" evidence="2">
    <location>
        <begin position="35"/>
        <end position="54"/>
    </location>
</feature>
<dbReference type="PANTHER" id="PTHR43479">
    <property type="entry name" value="ACREF/ENVCD OPERON REPRESSOR-RELATED"/>
    <property type="match status" value="1"/>
</dbReference>
<evidence type="ECO:0000259" key="3">
    <source>
        <dbReference type="PROSITE" id="PS50977"/>
    </source>
</evidence>
<dbReference type="InterPro" id="IPR023772">
    <property type="entry name" value="DNA-bd_HTH_TetR-type_CS"/>
</dbReference>
<dbReference type="EMBL" id="JAGGJA010000001">
    <property type="protein sequence ID" value="MCW9705334.1"/>
    <property type="molecule type" value="Genomic_DNA"/>
</dbReference>
<dbReference type="InterPro" id="IPR050624">
    <property type="entry name" value="HTH-type_Tx_Regulator"/>
</dbReference>
<evidence type="ECO:0000313" key="5">
    <source>
        <dbReference type="Proteomes" id="UP001207918"/>
    </source>
</evidence>
<dbReference type="SUPFAM" id="SSF46689">
    <property type="entry name" value="Homeodomain-like"/>
    <property type="match status" value="1"/>
</dbReference>
<accession>A0ABT3PHD7</accession>